<feature type="region of interest" description="Disordered" evidence="2">
    <location>
        <begin position="1"/>
        <end position="180"/>
    </location>
</feature>
<feature type="compositionally biased region" description="Basic and acidic residues" evidence="2">
    <location>
        <begin position="37"/>
        <end position="46"/>
    </location>
</feature>
<dbReference type="EMBL" id="JACEIK010000205">
    <property type="protein sequence ID" value="MCD7452368.1"/>
    <property type="molecule type" value="Genomic_DNA"/>
</dbReference>
<protein>
    <submittedName>
        <fullName evidence="3">Uncharacterized protein</fullName>
    </submittedName>
</protein>
<evidence type="ECO:0000256" key="2">
    <source>
        <dbReference type="SAM" id="MobiDB-lite"/>
    </source>
</evidence>
<organism evidence="3 4">
    <name type="scientific">Datura stramonium</name>
    <name type="common">Jimsonweed</name>
    <name type="synonym">Common thornapple</name>
    <dbReference type="NCBI Taxonomy" id="4076"/>
    <lineage>
        <taxon>Eukaryota</taxon>
        <taxon>Viridiplantae</taxon>
        <taxon>Streptophyta</taxon>
        <taxon>Embryophyta</taxon>
        <taxon>Tracheophyta</taxon>
        <taxon>Spermatophyta</taxon>
        <taxon>Magnoliopsida</taxon>
        <taxon>eudicotyledons</taxon>
        <taxon>Gunneridae</taxon>
        <taxon>Pentapetalae</taxon>
        <taxon>asterids</taxon>
        <taxon>lamiids</taxon>
        <taxon>Solanales</taxon>
        <taxon>Solanaceae</taxon>
        <taxon>Solanoideae</taxon>
        <taxon>Datureae</taxon>
        <taxon>Datura</taxon>
    </lineage>
</organism>
<proteinExistence type="predicted"/>
<keyword evidence="4" id="KW-1185">Reference proteome</keyword>
<feature type="compositionally biased region" description="Polar residues" evidence="2">
    <location>
        <begin position="277"/>
        <end position="287"/>
    </location>
</feature>
<feature type="region of interest" description="Disordered" evidence="2">
    <location>
        <begin position="255"/>
        <end position="338"/>
    </location>
</feature>
<evidence type="ECO:0000256" key="1">
    <source>
        <dbReference type="SAM" id="Coils"/>
    </source>
</evidence>
<evidence type="ECO:0000313" key="4">
    <source>
        <dbReference type="Proteomes" id="UP000823775"/>
    </source>
</evidence>
<evidence type="ECO:0000313" key="3">
    <source>
        <dbReference type="EMBL" id="MCD7452368.1"/>
    </source>
</evidence>
<sequence>MNDVELEEMWQIQRDALDKEESRDPVRDDDDDDDDEQHSTRKDKPPGDQNVMSNKGQEFVPENQLDINSPANFPDEGPGIWVSVFQSMCNSAPYLDKGDSSSAPIDLNSLVDTRTEDSSVDTSAGMASPVGKPDSGFLPSTSGPSLVQNNNVEGTTERDGTPRVLNLQRNVENDDDLSDDDQPLIWKVKKLEVCSHQKVSRNQVRPPVTRSSYRRLMEDALKDNRRKMTQRRKLKRKMIVEDDVPVQPENVLDLEEGEKEPEDTVLPTVKRGKRTSPPISRNLSTVTKRIPTKRIASSSQGQPRDALAEDVPAKSVTSKKNPSSTCRTSEGPENSTKQVERLTALLAQRVAEIANLKAAQTEGPGPMQALRKENDELKAKVHELTQKLLHAHKAADERMSLLLQKLSGPSCP</sequence>
<feature type="compositionally biased region" description="Acidic residues" evidence="2">
    <location>
        <begin position="27"/>
        <end position="36"/>
    </location>
</feature>
<feature type="compositionally biased region" description="Polar residues" evidence="2">
    <location>
        <begin position="138"/>
        <end position="154"/>
    </location>
</feature>
<gene>
    <name evidence="3" type="ORF">HAX54_016296</name>
</gene>
<keyword evidence="1" id="KW-0175">Coiled coil</keyword>
<feature type="compositionally biased region" description="Basic and acidic residues" evidence="2">
    <location>
        <begin position="15"/>
        <end position="26"/>
    </location>
</feature>
<comment type="caution">
    <text evidence="3">The sequence shown here is derived from an EMBL/GenBank/DDBJ whole genome shotgun (WGS) entry which is preliminary data.</text>
</comment>
<dbReference type="Proteomes" id="UP000823775">
    <property type="component" value="Unassembled WGS sequence"/>
</dbReference>
<reference evidence="3 4" key="1">
    <citation type="journal article" date="2021" name="BMC Genomics">
        <title>Datura genome reveals duplications of psychoactive alkaloid biosynthetic genes and high mutation rate following tissue culture.</title>
        <authorList>
            <person name="Rajewski A."/>
            <person name="Carter-House D."/>
            <person name="Stajich J."/>
            <person name="Litt A."/>
        </authorList>
    </citation>
    <scope>NUCLEOTIDE SEQUENCE [LARGE SCALE GENOMIC DNA]</scope>
    <source>
        <strain evidence="3">AR-01</strain>
    </source>
</reference>
<feature type="compositionally biased region" description="Polar residues" evidence="2">
    <location>
        <begin position="315"/>
        <end position="337"/>
    </location>
</feature>
<accession>A0ABS8S0M0</accession>
<name>A0ABS8S0M0_DATST</name>
<feature type="coiled-coil region" evidence="1">
    <location>
        <begin position="367"/>
        <end position="394"/>
    </location>
</feature>